<name>A0A8D8NU63_CULPI</name>
<dbReference type="AlphaFoldDB" id="A0A8D8NU63"/>
<evidence type="ECO:0000313" key="2">
    <source>
        <dbReference type="EMBL" id="CAG6577570.1"/>
    </source>
</evidence>
<feature type="compositionally biased region" description="Basic and acidic residues" evidence="1">
    <location>
        <begin position="194"/>
        <end position="204"/>
    </location>
</feature>
<proteinExistence type="predicted"/>
<dbReference type="EMBL" id="HBUE01298619">
    <property type="protein sequence ID" value="CAG6577570.1"/>
    <property type="molecule type" value="Transcribed_RNA"/>
</dbReference>
<dbReference type="EMBL" id="HBUE01192668">
    <property type="protein sequence ID" value="CAG6525859.1"/>
    <property type="molecule type" value="Transcribed_RNA"/>
</dbReference>
<feature type="compositionally biased region" description="Basic residues" evidence="1">
    <location>
        <begin position="163"/>
        <end position="172"/>
    </location>
</feature>
<reference evidence="2" key="1">
    <citation type="submission" date="2021-05" db="EMBL/GenBank/DDBJ databases">
        <authorList>
            <person name="Alioto T."/>
            <person name="Alioto T."/>
            <person name="Gomez Garrido J."/>
        </authorList>
    </citation>
    <scope>NUCLEOTIDE SEQUENCE</scope>
</reference>
<organism evidence="2">
    <name type="scientific">Culex pipiens</name>
    <name type="common">House mosquito</name>
    <dbReference type="NCBI Taxonomy" id="7175"/>
    <lineage>
        <taxon>Eukaryota</taxon>
        <taxon>Metazoa</taxon>
        <taxon>Ecdysozoa</taxon>
        <taxon>Arthropoda</taxon>
        <taxon>Hexapoda</taxon>
        <taxon>Insecta</taxon>
        <taxon>Pterygota</taxon>
        <taxon>Neoptera</taxon>
        <taxon>Endopterygota</taxon>
        <taxon>Diptera</taxon>
        <taxon>Nematocera</taxon>
        <taxon>Culicoidea</taxon>
        <taxon>Culicidae</taxon>
        <taxon>Culicinae</taxon>
        <taxon>Culicini</taxon>
        <taxon>Culex</taxon>
        <taxon>Culex</taxon>
    </lineage>
</organism>
<accession>A0A8D8NU63</accession>
<evidence type="ECO:0000256" key="1">
    <source>
        <dbReference type="SAM" id="MobiDB-lite"/>
    </source>
</evidence>
<feature type="region of interest" description="Disordered" evidence="1">
    <location>
        <begin position="142"/>
        <end position="208"/>
    </location>
</feature>
<sequence length="221" mass="25859">MATGMTGYFFYFLFISSTLFDDHERSTHDFLIAQSNFFHGNLLFRTKGTFPSAKKKVDPLKHSNTRHTQRDSLIFFKWSCRCTHATQFHRFTDRFLSRLFPITLPEGQRKKNLMKFLLEHDRVPPDRQNSQILQQFKLRTATIDTRSSSSSSEEPRTSCDNSRRRRRSRQKKTKPEEPSAIAILSSPPLLFRANDPHPRNDHRNLSSPHQRVIALTIVNRG</sequence>
<protein>
    <submittedName>
        <fullName evidence="2">(northern house mosquito) hypothetical protein</fullName>
    </submittedName>
</protein>